<dbReference type="InterPro" id="IPR003675">
    <property type="entry name" value="Rce1/LyrA-like_dom"/>
</dbReference>
<comment type="caution">
    <text evidence="3">The sequence shown here is derived from an EMBL/GenBank/DDBJ whole genome shotgun (WGS) entry which is preliminary data.</text>
</comment>
<accession>A0A0C2DBM0</accession>
<evidence type="ECO:0000256" key="1">
    <source>
        <dbReference type="SAM" id="Phobius"/>
    </source>
</evidence>
<evidence type="ECO:0000313" key="4">
    <source>
        <dbReference type="Proteomes" id="UP000031599"/>
    </source>
</evidence>
<dbReference type="Proteomes" id="UP000031599">
    <property type="component" value="Unassembled WGS sequence"/>
</dbReference>
<evidence type="ECO:0000259" key="2">
    <source>
        <dbReference type="Pfam" id="PF02517"/>
    </source>
</evidence>
<name>A0A0C2DBM0_9BACT</name>
<feature type="transmembrane region" description="Helical" evidence="1">
    <location>
        <begin position="123"/>
        <end position="141"/>
    </location>
</feature>
<keyword evidence="1" id="KW-0472">Membrane</keyword>
<keyword evidence="1" id="KW-0812">Transmembrane</keyword>
<reference evidence="3 4" key="1">
    <citation type="submission" date="2014-12" db="EMBL/GenBank/DDBJ databases">
        <title>Genome assembly of Enhygromyxa salina DSM 15201.</title>
        <authorList>
            <person name="Sharma G."/>
            <person name="Subramanian S."/>
        </authorList>
    </citation>
    <scope>NUCLEOTIDE SEQUENCE [LARGE SCALE GENOMIC DNA]</scope>
    <source>
        <strain evidence="3 4">DSM 15201</strain>
    </source>
</reference>
<gene>
    <name evidence="3" type="ORF">DB30_07156</name>
</gene>
<feature type="transmembrane region" description="Helical" evidence="1">
    <location>
        <begin position="26"/>
        <end position="48"/>
    </location>
</feature>
<evidence type="ECO:0000313" key="3">
    <source>
        <dbReference type="EMBL" id="KIG18820.1"/>
    </source>
</evidence>
<protein>
    <recommendedName>
        <fullName evidence="2">CAAX prenyl protease 2/Lysostaphin resistance protein A-like domain-containing protein</fullName>
    </recommendedName>
</protein>
<proteinExistence type="predicted"/>
<dbReference type="AlphaFoldDB" id="A0A0C2DBM0"/>
<feature type="domain" description="CAAX prenyl protease 2/Lysostaphin resistance protein A-like" evidence="2">
    <location>
        <begin position="70"/>
        <end position="159"/>
    </location>
</feature>
<organism evidence="3 4">
    <name type="scientific">Enhygromyxa salina</name>
    <dbReference type="NCBI Taxonomy" id="215803"/>
    <lineage>
        <taxon>Bacteria</taxon>
        <taxon>Pseudomonadati</taxon>
        <taxon>Myxococcota</taxon>
        <taxon>Polyangia</taxon>
        <taxon>Nannocystales</taxon>
        <taxon>Nannocystaceae</taxon>
        <taxon>Enhygromyxa</taxon>
    </lineage>
</organism>
<dbReference type="RefSeq" id="WP_165703615.1">
    <property type="nucleotide sequence ID" value="NZ_JMCC02000008.1"/>
</dbReference>
<dbReference type="Pfam" id="PF02517">
    <property type="entry name" value="Rce1-like"/>
    <property type="match status" value="1"/>
</dbReference>
<dbReference type="EMBL" id="JMCC02000008">
    <property type="protein sequence ID" value="KIG18820.1"/>
    <property type="molecule type" value="Genomic_DNA"/>
</dbReference>
<sequence>MPAWLAFTVLNTKSNVELLGSRWREAGWLVVGLCGVFMGAQAIVYATAPEAALRSLGALYVPFKRSGQLEWGWLIGYFLVSALTEELLFRGLIQRALEGYLRRPYAISIQAVSFELVHVLHGARLSGGFVFGGVVFGLAFARTRSVGLATCLHLAGNLVHALCFARFAAP</sequence>
<keyword evidence="1" id="KW-1133">Transmembrane helix</keyword>
<feature type="transmembrane region" description="Helical" evidence="1">
    <location>
        <begin position="69"/>
        <end position="93"/>
    </location>
</feature>
<dbReference type="GO" id="GO:0080120">
    <property type="term" value="P:CAAX-box protein maturation"/>
    <property type="evidence" value="ECO:0007669"/>
    <property type="project" value="UniProtKB-ARBA"/>
</dbReference>
<dbReference type="GO" id="GO:0004175">
    <property type="term" value="F:endopeptidase activity"/>
    <property type="evidence" value="ECO:0007669"/>
    <property type="project" value="UniProtKB-ARBA"/>
</dbReference>
<feature type="transmembrane region" description="Helical" evidence="1">
    <location>
        <begin position="148"/>
        <end position="169"/>
    </location>
</feature>